<comment type="caution">
    <text evidence="8">The sequence shown here is derived from an EMBL/GenBank/DDBJ whole genome shotgun (WGS) entry which is preliminary data.</text>
</comment>
<feature type="transmembrane region" description="Helical" evidence="7">
    <location>
        <begin position="381"/>
        <end position="407"/>
    </location>
</feature>
<sequence>MLDRLQSGGSGWRRERGDPALAEVHGSIAVPKKSGIWRFFAFMGPGYLVATGYMDPGNWATSLAGGSTFGYSLLTVALLSNMIAILLQALCSRLGVAGGRDLAQACRDAFPRPVAFVLWILAEAAICATDLAEVIGTAIGLNLLFGLPLEIGVVVTALDVFLILWLQNLGFRFVEALIVALLAVIAACFGIQIAMADPNWGDVIRGFAPTTQIVTNPDMLYLALGILGATVMPHNLYLHSAIVQTRRHDGTIEGKREAIKLATWDSSLALMFALTINASILILAASAFHHGGVGEVADLGKAHELLNPLLGSAWAPTLFAIALLCCGLSSTVTATIAGQAVMEGFLNIQLAPWLRRLITRTIAIVPAAGVTIAYGESGAGSLLILSQVILSLQLPFAVVPLIMFTANRAKMGTLAAPRWQIVLASLAAAMIIALNMKLVFDFVTGA</sequence>
<feature type="transmembrane region" description="Helical" evidence="7">
    <location>
        <begin position="313"/>
        <end position="336"/>
    </location>
</feature>
<feature type="transmembrane region" description="Helical" evidence="7">
    <location>
        <begin position="173"/>
        <end position="195"/>
    </location>
</feature>
<dbReference type="GO" id="GO:0015293">
    <property type="term" value="F:symporter activity"/>
    <property type="evidence" value="ECO:0007669"/>
    <property type="project" value="UniProtKB-UniRule"/>
</dbReference>
<dbReference type="HAMAP" id="MF_00221">
    <property type="entry name" value="NRAMP"/>
    <property type="match status" value="1"/>
</dbReference>
<keyword evidence="4 7" id="KW-0769">Symport</keyword>
<feature type="transmembrane region" description="Helical" evidence="7">
    <location>
        <begin position="268"/>
        <end position="293"/>
    </location>
</feature>
<feature type="transmembrane region" description="Helical" evidence="7">
    <location>
        <begin position="357"/>
        <end position="375"/>
    </location>
</feature>
<feature type="transmembrane region" description="Helical" evidence="7">
    <location>
        <begin position="419"/>
        <end position="440"/>
    </location>
</feature>
<feature type="transmembrane region" description="Helical" evidence="7">
    <location>
        <begin position="36"/>
        <end position="54"/>
    </location>
</feature>
<dbReference type="GO" id="GO:0005384">
    <property type="term" value="F:manganese ion transmembrane transporter activity"/>
    <property type="evidence" value="ECO:0007669"/>
    <property type="project" value="TreeGrafter"/>
</dbReference>
<organism evidence="8 9">
    <name type="scientific">Ancylobacter novellus</name>
    <name type="common">Thiobacillus novellus</name>
    <dbReference type="NCBI Taxonomy" id="921"/>
    <lineage>
        <taxon>Bacteria</taxon>
        <taxon>Pseudomonadati</taxon>
        <taxon>Pseudomonadota</taxon>
        <taxon>Alphaproteobacteria</taxon>
        <taxon>Hyphomicrobiales</taxon>
        <taxon>Xanthobacteraceae</taxon>
        <taxon>Ancylobacter</taxon>
    </lineage>
</organism>
<dbReference type="Pfam" id="PF01566">
    <property type="entry name" value="Nramp"/>
    <property type="match status" value="1"/>
</dbReference>
<keyword evidence="3 7" id="KW-0812">Transmembrane</keyword>
<evidence type="ECO:0000256" key="5">
    <source>
        <dbReference type="ARBA" id="ARBA00022989"/>
    </source>
</evidence>
<feature type="transmembrane region" description="Helical" evidence="7">
    <location>
        <begin position="116"/>
        <end position="139"/>
    </location>
</feature>
<feature type="transmembrane region" description="Helical" evidence="7">
    <location>
        <begin position="74"/>
        <end position="96"/>
    </location>
</feature>
<evidence type="ECO:0000256" key="3">
    <source>
        <dbReference type="ARBA" id="ARBA00022692"/>
    </source>
</evidence>
<dbReference type="EMBL" id="QFQD01000041">
    <property type="protein sequence ID" value="PZQ81689.1"/>
    <property type="molecule type" value="Genomic_DNA"/>
</dbReference>
<dbReference type="NCBIfam" id="NF001923">
    <property type="entry name" value="PRK00701.1"/>
    <property type="match status" value="1"/>
</dbReference>
<comment type="function">
    <text evidence="7">H(+)-stimulated, divalent metal cation uptake system.</text>
</comment>
<reference evidence="8 9" key="1">
    <citation type="submission" date="2017-08" db="EMBL/GenBank/DDBJ databases">
        <title>Infants hospitalized years apart are colonized by the same room-sourced microbial strains.</title>
        <authorList>
            <person name="Brooks B."/>
            <person name="Olm M.R."/>
            <person name="Firek B.A."/>
            <person name="Baker R."/>
            <person name="Thomas B.C."/>
            <person name="Morowitz M.J."/>
            <person name="Banfield J.F."/>
        </authorList>
    </citation>
    <scope>NUCLEOTIDE SEQUENCE [LARGE SCALE GENOMIC DNA]</scope>
    <source>
        <strain evidence="8">S2_005_001_R2_27</strain>
    </source>
</reference>
<evidence type="ECO:0000256" key="7">
    <source>
        <dbReference type="HAMAP-Rule" id="MF_00221"/>
    </source>
</evidence>
<evidence type="ECO:0000313" key="9">
    <source>
        <dbReference type="Proteomes" id="UP000248887"/>
    </source>
</evidence>
<evidence type="ECO:0000256" key="6">
    <source>
        <dbReference type="ARBA" id="ARBA00023136"/>
    </source>
</evidence>
<dbReference type="AlphaFoldDB" id="A0A2W5QZJ4"/>
<evidence type="ECO:0000256" key="4">
    <source>
        <dbReference type="ARBA" id="ARBA00022847"/>
    </source>
</evidence>
<dbReference type="PANTHER" id="PTHR11706">
    <property type="entry name" value="SOLUTE CARRIER PROTEIN FAMILY 11 MEMBER"/>
    <property type="match status" value="1"/>
</dbReference>
<comment type="similarity">
    <text evidence="7">Belongs to the NRAMP family.</text>
</comment>
<keyword evidence="7" id="KW-0406">Ion transport</keyword>
<dbReference type="NCBIfam" id="TIGR01197">
    <property type="entry name" value="nramp"/>
    <property type="match status" value="1"/>
</dbReference>
<gene>
    <name evidence="7" type="primary">mntH</name>
    <name evidence="8" type="ORF">DI549_13475</name>
</gene>
<dbReference type="GO" id="GO:0005886">
    <property type="term" value="C:plasma membrane"/>
    <property type="evidence" value="ECO:0007669"/>
    <property type="project" value="UniProtKB-SubCell"/>
</dbReference>
<dbReference type="GO" id="GO:0034755">
    <property type="term" value="P:iron ion transmembrane transport"/>
    <property type="evidence" value="ECO:0007669"/>
    <property type="project" value="TreeGrafter"/>
</dbReference>
<keyword evidence="7" id="KW-1003">Cell membrane</keyword>
<name>A0A2W5QZJ4_ANCNO</name>
<comment type="subcellular location">
    <subcellularLocation>
        <location evidence="7">Cell membrane</location>
        <topology evidence="7">Multi-pass membrane protein</topology>
    </subcellularLocation>
    <subcellularLocation>
        <location evidence="1">Membrane</location>
        <topology evidence="1">Multi-pass membrane protein</topology>
    </subcellularLocation>
</comment>
<proteinExistence type="inferred from homology"/>
<feature type="transmembrane region" description="Helical" evidence="7">
    <location>
        <begin position="219"/>
        <end position="238"/>
    </location>
</feature>
<feature type="transmembrane region" description="Helical" evidence="7">
    <location>
        <begin position="145"/>
        <end position="166"/>
    </location>
</feature>
<dbReference type="GO" id="GO:0046872">
    <property type="term" value="F:metal ion binding"/>
    <property type="evidence" value="ECO:0007669"/>
    <property type="project" value="UniProtKB-UniRule"/>
</dbReference>
<dbReference type="Proteomes" id="UP000248887">
    <property type="component" value="Unassembled WGS sequence"/>
</dbReference>
<keyword evidence="2 7" id="KW-0813">Transport</keyword>
<keyword evidence="6 7" id="KW-0472">Membrane</keyword>
<dbReference type="GO" id="GO:0015086">
    <property type="term" value="F:cadmium ion transmembrane transporter activity"/>
    <property type="evidence" value="ECO:0007669"/>
    <property type="project" value="TreeGrafter"/>
</dbReference>
<dbReference type="InterPro" id="IPR001046">
    <property type="entry name" value="NRAMP_fam"/>
</dbReference>
<keyword evidence="5 7" id="KW-1133">Transmembrane helix</keyword>
<accession>A0A2W5QZJ4</accession>
<dbReference type="PANTHER" id="PTHR11706:SF33">
    <property type="entry name" value="NATURAL RESISTANCE-ASSOCIATED MACROPHAGE PROTEIN 2"/>
    <property type="match status" value="1"/>
</dbReference>
<evidence type="ECO:0000256" key="1">
    <source>
        <dbReference type="ARBA" id="ARBA00004141"/>
    </source>
</evidence>
<evidence type="ECO:0000313" key="8">
    <source>
        <dbReference type="EMBL" id="PZQ81689.1"/>
    </source>
</evidence>
<dbReference type="PRINTS" id="PR00447">
    <property type="entry name" value="NATRESASSCMP"/>
</dbReference>
<dbReference type="NCBIfam" id="NF037982">
    <property type="entry name" value="Nramp_1"/>
    <property type="match status" value="1"/>
</dbReference>
<evidence type="ECO:0000256" key="2">
    <source>
        <dbReference type="ARBA" id="ARBA00022448"/>
    </source>
</evidence>
<protein>
    <recommendedName>
        <fullName evidence="7">Divalent metal cation transporter MntH</fullName>
    </recommendedName>
</protein>